<evidence type="ECO:0000313" key="2">
    <source>
        <dbReference type="Proteomes" id="UP001352223"/>
    </source>
</evidence>
<dbReference type="EMBL" id="JAOZYB010000007">
    <property type="protein sequence ID" value="MEB3959170.1"/>
    <property type="molecule type" value="Genomic_DNA"/>
</dbReference>
<proteinExistence type="predicted"/>
<dbReference type="RefSeq" id="WP_324766155.1">
    <property type="nucleotide sequence ID" value="NZ_BAAATS010000073.1"/>
</dbReference>
<organism evidence="1 2">
    <name type="scientific">Streptomyces kunmingensis</name>
    <dbReference type="NCBI Taxonomy" id="68225"/>
    <lineage>
        <taxon>Bacteria</taxon>
        <taxon>Bacillati</taxon>
        <taxon>Actinomycetota</taxon>
        <taxon>Actinomycetes</taxon>
        <taxon>Kitasatosporales</taxon>
        <taxon>Streptomycetaceae</taxon>
        <taxon>Streptomyces</taxon>
    </lineage>
</organism>
<reference evidence="1 2" key="1">
    <citation type="submission" date="2022-10" db="EMBL/GenBank/DDBJ databases">
        <authorList>
            <person name="Xie J."/>
            <person name="Shen N."/>
        </authorList>
    </citation>
    <scope>NUCLEOTIDE SEQUENCE [LARGE SCALE GENOMIC DNA]</scope>
    <source>
        <strain evidence="1 2">DSM 41681</strain>
    </source>
</reference>
<gene>
    <name evidence="1" type="ORF">OKJ48_02695</name>
</gene>
<protein>
    <submittedName>
        <fullName evidence="1">ParA family protein</fullName>
    </submittedName>
</protein>
<sequence>MAVLALAGLPGAPGATTAALALQRVWPVEGDRRVLLAECDPDGGAVLAGALEGRLGADVGLRNLAVSLRGDQTLQGAFWRQLVRLSDDGGHDDGRHVLLPGLPSPNAAAALAPEWAQLAELFVAIDRMPQHAHDVIIDLGRNGAYGPTRLLAQRADLVLLVVRGTLRALSAAQSRIGMLHQVLEADQNRPSPALGVLLITEGSYGRREVEQQLKMPVVATLPYRPAEAAVLSDGAPGRKFAKSPLLKAAKDAVTPIRQQVAGRRRLLYSPVQQRLEEVRRAR</sequence>
<dbReference type="InterPro" id="IPR027417">
    <property type="entry name" value="P-loop_NTPase"/>
</dbReference>
<dbReference type="SUPFAM" id="SSF52540">
    <property type="entry name" value="P-loop containing nucleoside triphosphate hydrolases"/>
    <property type="match status" value="1"/>
</dbReference>
<keyword evidence="2" id="KW-1185">Reference proteome</keyword>
<accession>A0ABU6C388</accession>
<name>A0ABU6C388_9ACTN</name>
<dbReference type="Proteomes" id="UP001352223">
    <property type="component" value="Unassembled WGS sequence"/>
</dbReference>
<comment type="caution">
    <text evidence="1">The sequence shown here is derived from an EMBL/GenBank/DDBJ whole genome shotgun (WGS) entry which is preliminary data.</text>
</comment>
<evidence type="ECO:0000313" key="1">
    <source>
        <dbReference type="EMBL" id="MEB3959170.1"/>
    </source>
</evidence>
<dbReference type="Gene3D" id="3.40.50.300">
    <property type="entry name" value="P-loop containing nucleotide triphosphate hydrolases"/>
    <property type="match status" value="1"/>
</dbReference>